<keyword evidence="3" id="KW-0805">Transcription regulation</keyword>
<evidence type="ECO:0000256" key="4">
    <source>
        <dbReference type="ARBA" id="ARBA00023082"/>
    </source>
</evidence>
<dbReference type="SUPFAM" id="SSF88659">
    <property type="entry name" value="Sigma3 and sigma4 domains of RNA polymerase sigma factors"/>
    <property type="match status" value="1"/>
</dbReference>
<dbReference type="Pfam" id="PF04542">
    <property type="entry name" value="Sigma70_r2"/>
    <property type="match status" value="1"/>
</dbReference>
<keyword evidence="4" id="KW-0731">Sigma factor</keyword>
<dbReference type="Gene3D" id="1.10.1740.10">
    <property type="match status" value="1"/>
</dbReference>
<reference evidence="8 9" key="1">
    <citation type="submission" date="2024-10" db="EMBL/GenBank/DDBJ databases">
        <title>The Natural Products Discovery Center: Release of the First 8490 Sequenced Strains for Exploring Actinobacteria Biosynthetic Diversity.</title>
        <authorList>
            <person name="Kalkreuter E."/>
            <person name="Kautsar S.A."/>
            <person name="Yang D."/>
            <person name="Bader C.D."/>
            <person name="Teijaro C.N."/>
            <person name="Fluegel L."/>
            <person name="Davis C.M."/>
            <person name="Simpson J.R."/>
            <person name="Lauterbach L."/>
            <person name="Steele A.D."/>
            <person name="Gui C."/>
            <person name="Meng S."/>
            <person name="Li G."/>
            <person name="Viehrig K."/>
            <person name="Ye F."/>
            <person name="Su P."/>
            <person name="Kiefer A.F."/>
            <person name="Nichols A."/>
            <person name="Cepeda A.J."/>
            <person name="Yan W."/>
            <person name="Fan B."/>
            <person name="Jiang Y."/>
            <person name="Adhikari A."/>
            <person name="Zheng C.-J."/>
            <person name="Schuster L."/>
            <person name="Cowan T.M."/>
            <person name="Smanski M.J."/>
            <person name="Chevrette M.G."/>
            <person name="De Carvalho L.P.S."/>
            <person name="Shen B."/>
        </authorList>
    </citation>
    <scope>NUCLEOTIDE SEQUENCE [LARGE SCALE GENOMIC DNA]</scope>
    <source>
        <strain evidence="8 9">NPDC050545</strain>
    </source>
</reference>
<dbReference type="RefSeq" id="WP_397082307.1">
    <property type="nucleotide sequence ID" value="NZ_JBITGY010000004.1"/>
</dbReference>
<protein>
    <submittedName>
        <fullName evidence="8">RNA polymerase sigma factor SigJ</fullName>
    </submittedName>
</protein>
<feature type="domain" description="RNA polymerase sigma factor 70 region 4 type 2" evidence="7">
    <location>
        <begin position="100"/>
        <end position="150"/>
    </location>
</feature>
<dbReference type="Proteomes" id="UP001612741">
    <property type="component" value="Unassembled WGS sequence"/>
</dbReference>
<dbReference type="Gene3D" id="3.10.450.50">
    <property type="match status" value="1"/>
</dbReference>
<dbReference type="InterPro" id="IPR013325">
    <property type="entry name" value="RNA_pol_sigma_r2"/>
</dbReference>
<evidence type="ECO:0000259" key="6">
    <source>
        <dbReference type="Pfam" id="PF04542"/>
    </source>
</evidence>
<dbReference type="InterPro" id="IPR032710">
    <property type="entry name" value="NTF2-like_dom_sf"/>
</dbReference>
<accession>A0ABW7YTP0</accession>
<dbReference type="InterPro" id="IPR052704">
    <property type="entry name" value="ECF_Sigma-70_Domain"/>
</dbReference>
<dbReference type="Gene3D" id="1.10.10.10">
    <property type="entry name" value="Winged helix-like DNA-binding domain superfamily/Winged helix DNA-binding domain"/>
    <property type="match status" value="1"/>
</dbReference>
<name>A0ABW7YTP0_9ACTN</name>
<dbReference type="InterPro" id="IPR036388">
    <property type="entry name" value="WH-like_DNA-bd_sf"/>
</dbReference>
<evidence type="ECO:0000256" key="2">
    <source>
        <dbReference type="ARBA" id="ARBA00011344"/>
    </source>
</evidence>
<evidence type="ECO:0000256" key="5">
    <source>
        <dbReference type="ARBA" id="ARBA00023163"/>
    </source>
</evidence>
<dbReference type="PANTHER" id="PTHR30173">
    <property type="entry name" value="SIGMA 19 FACTOR"/>
    <property type="match status" value="1"/>
</dbReference>
<dbReference type="PANTHER" id="PTHR30173:SF43">
    <property type="entry name" value="ECF RNA POLYMERASE SIGMA FACTOR SIGI-RELATED"/>
    <property type="match status" value="1"/>
</dbReference>
<dbReference type="NCBIfam" id="TIGR02937">
    <property type="entry name" value="sigma70-ECF"/>
    <property type="match status" value="1"/>
</dbReference>
<evidence type="ECO:0000313" key="8">
    <source>
        <dbReference type="EMBL" id="MFI6499076.1"/>
    </source>
</evidence>
<evidence type="ECO:0000313" key="9">
    <source>
        <dbReference type="Proteomes" id="UP001612741"/>
    </source>
</evidence>
<dbReference type="NCBIfam" id="NF007214">
    <property type="entry name" value="PRK09636.1"/>
    <property type="match status" value="1"/>
</dbReference>
<comment type="caution">
    <text evidence="8">The sequence shown here is derived from an EMBL/GenBank/DDBJ whole genome shotgun (WGS) entry which is preliminary data.</text>
</comment>
<dbReference type="CDD" id="cd06171">
    <property type="entry name" value="Sigma70_r4"/>
    <property type="match status" value="1"/>
</dbReference>
<dbReference type="EMBL" id="JBITGY010000004">
    <property type="protein sequence ID" value="MFI6499076.1"/>
    <property type="molecule type" value="Genomic_DNA"/>
</dbReference>
<comment type="similarity">
    <text evidence="1">Belongs to the sigma-70 factor family. ECF subfamily.</text>
</comment>
<keyword evidence="9" id="KW-1185">Reference proteome</keyword>
<feature type="domain" description="RNA polymerase sigma-70 region 2" evidence="6">
    <location>
        <begin position="3"/>
        <end position="62"/>
    </location>
</feature>
<dbReference type="InterPro" id="IPR007627">
    <property type="entry name" value="RNA_pol_sigma70_r2"/>
</dbReference>
<evidence type="ECO:0000256" key="3">
    <source>
        <dbReference type="ARBA" id="ARBA00023015"/>
    </source>
</evidence>
<comment type="subunit">
    <text evidence="2">Interacts transiently with the RNA polymerase catalytic core formed by RpoA, RpoB, RpoC and RpoZ (2 alpha, 1 beta, 1 beta' and 1 omega subunit) to form the RNA polymerase holoenzyme that can initiate transcription.</text>
</comment>
<keyword evidence="5" id="KW-0804">Transcription</keyword>
<dbReference type="InterPro" id="IPR013324">
    <property type="entry name" value="RNA_pol_sigma_r3/r4-like"/>
</dbReference>
<sequence>MDFQEHRGHLWAVAYRLLGSVADAEDAVQETWLRWRQADQGGVADVRAYLTTVVSRVCYDMLGAIRARRESYVGPWLPDPVVEEPGPEDRAAIDESVGMALLAVQERLSPAERTALVLHDVFAVPYEEIAGILGRSPGAVRQLAARGRLRVRDYAPRRSPDRGEHDAAVQAFATAATTGDLRALLALLDPDVVWRADGGGAITAALVPIVGAAKVARLVLGLVEQWYTGMTADFVEVNGGPGVVVRAGDTVDCVLAFAVSGGRITEIDVVRNPAKLTHVK</sequence>
<dbReference type="SUPFAM" id="SSF88946">
    <property type="entry name" value="Sigma2 domain of RNA polymerase sigma factors"/>
    <property type="match status" value="1"/>
</dbReference>
<dbReference type="Pfam" id="PF08281">
    <property type="entry name" value="Sigma70_r4_2"/>
    <property type="match status" value="1"/>
</dbReference>
<gene>
    <name evidence="8" type="primary">sigJ</name>
    <name evidence="8" type="ORF">ACIBG2_16940</name>
</gene>
<dbReference type="InterPro" id="IPR014284">
    <property type="entry name" value="RNA_pol_sigma-70_dom"/>
</dbReference>
<dbReference type="SUPFAM" id="SSF54427">
    <property type="entry name" value="NTF2-like"/>
    <property type="match status" value="1"/>
</dbReference>
<organism evidence="8 9">
    <name type="scientific">Nonomuraea typhae</name>
    <dbReference type="NCBI Taxonomy" id="2603600"/>
    <lineage>
        <taxon>Bacteria</taxon>
        <taxon>Bacillati</taxon>
        <taxon>Actinomycetota</taxon>
        <taxon>Actinomycetes</taxon>
        <taxon>Streptosporangiales</taxon>
        <taxon>Streptosporangiaceae</taxon>
        <taxon>Nonomuraea</taxon>
    </lineage>
</organism>
<proteinExistence type="inferred from homology"/>
<dbReference type="InterPro" id="IPR013249">
    <property type="entry name" value="RNA_pol_sigma70_r4_t2"/>
</dbReference>
<evidence type="ECO:0000256" key="1">
    <source>
        <dbReference type="ARBA" id="ARBA00010641"/>
    </source>
</evidence>
<evidence type="ECO:0000259" key="7">
    <source>
        <dbReference type="Pfam" id="PF08281"/>
    </source>
</evidence>